<comment type="subunit">
    <text evidence="10">Monomer.</text>
</comment>
<feature type="domain" description="Glycosyl hydrolase family 13 catalytic" evidence="12">
    <location>
        <begin position="162"/>
        <end position="518"/>
    </location>
</feature>
<dbReference type="GO" id="GO:0043169">
    <property type="term" value="F:cation binding"/>
    <property type="evidence" value="ECO:0007669"/>
    <property type="project" value="InterPro"/>
</dbReference>
<evidence type="ECO:0000256" key="10">
    <source>
        <dbReference type="HAMAP-Rule" id="MF_00685"/>
    </source>
</evidence>
<organism evidence="13 14">
    <name type="scientific">Desulfolutivibrio sulfodismutans</name>
    <dbReference type="NCBI Taxonomy" id="63561"/>
    <lineage>
        <taxon>Bacteria</taxon>
        <taxon>Pseudomonadati</taxon>
        <taxon>Thermodesulfobacteriota</taxon>
        <taxon>Desulfovibrionia</taxon>
        <taxon>Desulfovibrionales</taxon>
        <taxon>Desulfovibrionaceae</taxon>
        <taxon>Desulfolutivibrio</taxon>
    </lineage>
</organism>
<dbReference type="InterPro" id="IPR013780">
    <property type="entry name" value="Glyco_hydro_b"/>
</dbReference>
<dbReference type="FunFam" id="2.60.40.10:FF:000169">
    <property type="entry name" value="1,4-alpha-glucan branching enzyme GlgB"/>
    <property type="match status" value="1"/>
</dbReference>
<evidence type="ECO:0000256" key="6">
    <source>
        <dbReference type="ARBA" id="ARBA00022676"/>
    </source>
</evidence>
<dbReference type="EC" id="2.4.1.18" evidence="10"/>
<evidence type="ECO:0000259" key="12">
    <source>
        <dbReference type="SMART" id="SM00642"/>
    </source>
</evidence>
<evidence type="ECO:0000256" key="5">
    <source>
        <dbReference type="ARBA" id="ARBA00022600"/>
    </source>
</evidence>
<dbReference type="Pfam" id="PF02806">
    <property type="entry name" value="Alpha-amylase_C"/>
    <property type="match status" value="1"/>
</dbReference>
<comment type="similarity">
    <text evidence="4 10">Belongs to the glycosyl hydrolase 13 family. GlgB subfamily.</text>
</comment>
<dbReference type="Gene3D" id="2.60.40.10">
    <property type="entry name" value="Immunoglobulins"/>
    <property type="match status" value="1"/>
</dbReference>
<evidence type="ECO:0000256" key="7">
    <source>
        <dbReference type="ARBA" id="ARBA00022679"/>
    </source>
</evidence>
<evidence type="ECO:0000256" key="9">
    <source>
        <dbReference type="ARBA" id="ARBA00023277"/>
    </source>
</evidence>
<evidence type="ECO:0000313" key="13">
    <source>
        <dbReference type="EMBL" id="NDY57150.1"/>
    </source>
</evidence>
<comment type="function">
    <text evidence="2 10">Catalyzes the formation of the alpha-1,6-glucosidic linkages in glycogen by scission of a 1,4-alpha-linked oligosaccharide from growing alpha-1,4-glucan chains and the subsequent attachment of the oligosaccharide to the alpha-1,6 position.</text>
</comment>
<dbReference type="SUPFAM" id="SSF81296">
    <property type="entry name" value="E set domains"/>
    <property type="match status" value="1"/>
</dbReference>
<name>A0A7K3NLS6_9BACT</name>
<accession>A0A7K3NLS6</accession>
<dbReference type="CDD" id="cd11322">
    <property type="entry name" value="AmyAc_Glg_BE"/>
    <property type="match status" value="1"/>
</dbReference>
<dbReference type="PIRSF" id="PIRSF000463">
    <property type="entry name" value="GlgB"/>
    <property type="match status" value="1"/>
</dbReference>
<dbReference type="NCBIfam" id="TIGR01515">
    <property type="entry name" value="branching_enzym"/>
    <property type="match status" value="1"/>
</dbReference>
<dbReference type="InterPro" id="IPR044143">
    <property type="entry name" value="GlgB_N_E_set_prok"/>
</dbReference>
<dbReference type="PANTHER" id="PTHR43651">
    <property type="entry name" value="1,4-ALPHA-GLUCAN-BRANCHING ENZYME"/>
    <property type="match status" value="1"/>
</dbReference>
<proteinExistence type="inferred from homology"/>
<feature type="active site" description="Nucleophile" evidence="10 11">
    <location>
        <position position="321"/>
    </location>
</feature>
<dbReference type="SMART" id="SM00642">
    <property type="entry name" value="Aamy"/>
    <property type="match status" value="1"/>
</dbReference>
<evidence type="ECO:0000256" key="3">
    <source>
        <dbReference type="ARBA" id="ARBA00004964"/>
    </source>
</evidence>
<dbReference type="GO" id="GO:0005978">
    <property type="term" value="P:glycogen biosynthetic process"/>
    <property type="evidence" value="ECO:0007669"/>
    <property type="project" value="UniProtKB-UniRule"/>
</dbReference>
<dbReference type="InterPro" id="IPR006048">
    <property type="entry name" value="A-amylase/branching_C"/>
</dbReference>
<dbReference type="RefSeq" id="WP_163302192.1">
    <property type="nucleotide sequence ID" value="NZ_JAAGRQ010000038.1"/>
</dbReference>
<dbReference type="InterPro" id="IPR013783">
    <property type="entry name" value="Ig-like_fold"/>
</dbReference>
<dbReference type="SUPFAM" id="SSF51011">
    <property type="entry name" value="Glycosyl hydrolase domain"/>
    <property type="match status" value="1"/>
</dbReference>
<evidence type="ECO:0000313" key="14">
    <source>
        <dbReference type="Proteomes" id="UP000469724"/>
    </source>
</evidence>
<evidence type="ECO:0000256" key="8">
    <source>
        <dbReference type="ARBA" id="ARBA00023056"/>
    </source>
</evidence>
<keyword evidence="8 10" id="KW-0320">Glycogen biosynthesis</keyword>
<dbReference type="Proteomes" id="UP000469724">
    <property type="component" value="Unassembled WGS sequence"/>
</dbReference>
<dbReference type="GO" id="GO:0003844">
    <property type="term" value="F:1,4-alpha-glucan branching enzyme activity"/>
    <property type="evidence" value="ECO:0007669"/>
    <property type="project" value="UniProtKB-UniRule"/>
</dbReference>
<keyword evidence="7 10" id="KW-0808">Transferase</keyword>
<dbReference type="InterPro" id="IPR006407">
    <property type="entry name" value="GlgB"/>
</dbReference>
<evidence type="ECO:0000256" key="1">
    <source>
        <dbReference type="ARBA" id="ARBA00000826"/>
    </source>
</evidence>
<sequence>MTVDLTPVASSPVNIAEFDLYLFGKGRHFDLYRVLGAHPDVRDGHAGYRFAVWAPHARAVSVVGDFNQWSPGLHKLYPVAASGVWAGFVPGVPRGALYKFAVRQHGGDMALKADPYAFFAQYRPETACLAWDLDNYSWNDVAWMQARRERGLPIDEAVSIYEVHAGSWRFKTDQYGSFYSYRELAETLLPYVADLGFTHIEFMPLAEHPLDESWGYQTGHYFAPTSRFGQPEDLKFFIDACHNRGVGVILDWVPGHFPKDAWGLGRFDGTGLYEHEDPRQGEHPDWGTYVFNFARHEARNFLLANALYWLKEFHIDGLRIDAVASMLYLDYSRQDGEWVPNEFGGKENIPAIEFLRDLNTVVHEHFPGAAVIAEESTSWPGVSRPVYAGGLGFTFKWNMGWMNDTLSYFAKEPIHRSHHQNNLTFSMLYAFHENFILPLSHDEVTHGKGALLSKMPGDMWRMFANLRLFYAYMWAHPGKKLLFMGGEFGQWREWSSREPLDWALLDFPTHQGIMALVRDLNAFYRRTPAMHVRDNDWTGFEWVDLTDYASSVISFLRKAPDGAQILWVFNFTPVVREKYCVGCRAPGYWRELFNTDAACFGGSNVGNAGGVQARPSALGGWPHYLELTLPPLAALALTPESGPAQAPGPAS</sequence>
<dbReference type="HAMAP" id="MF_00685">
    <property type="entry name" value="GlgB"/>
    <property type="match status" value="1"/>
</dbReference>
<comment type="catalytic activity">
    <reaction evidence="1 10">
        <text>Transfers a segment of a (1-&gt;4)-alpha-D-glucan chain to a primary hydroxy group in a similar glucan chain.</text>
        <dbReference type="EC" id="2.4.1.18"/>
    </reaction>
</comment>
<keyword evidence="14" id="KW-1185">Reference proteome</keyword>
<comment type="pathway">
    <text evidence="3 10">Glycan biosynthesis; glycogen biosynthesis.</text>
</comment>
<dbReference type="FunFam" id="3.20.20.80:FF:000003">
    <property type="entry name" value="1,4-alpha-glucan branching enzyme GlgB"/>
    <property type="match status" value="1"/>
</dbReference>
<dbReference type="InterPro" id="IPR014756">
    <property type="entry name" value="Ig_E-set"/>
</dbReference>
<dbReference type="InterPro" id="IPR017853">
    <property type="entry name" value="GH"/>
</dbReference>
<dbReference type="GO" id="GO:0004553">
    <property type="term" value="F:hydrolase activity, hydrolyzing O-glycosyl compounds"/>
    <property type="evidence" value="ECO:0007669"/>
    <property type="project" value="InterPro"/>
</dbReference>
<dbReference type="AlphaFoldDB" id="A0A7K3NLS6"/>
<dbReference type="Gene3D" id="3.20.20.80">
    <property type="entry name" value="Glycosidases"/>
    <property type="match status" value="1"/>
</dbReference>
<feature type="active site" description="Proton donor" evidence="10 11">
    <location>
        <position position="374"/>
    </location>
</feature>
<protein>
    <recommendedName>
        <fullName evidence="10">1,4-alpha-glucan branching enzyme GlgB</fullName>
        <ecNumber evidence="10">2.4.1.18</ecNumber>
    </recommendedName>
    <alternativeName>
        <fullName evidence="10">1,4-alpha-D-glucan:1,4-alpha-D-glucan 6-glucosyl-transferase</fullName>
    </alternativeName>
    <alternativeName>
        <fullName evidence="10">Alpha-(1-&gt;4)-glucan branching enzyme</fullName>
    </alternativeName>
    <alternativeName>
        <fullName evidence="10">Glycogen branching enzyme</fullName>
        <shortName evidence="10">BE</shortName>
    </alternativeName>
</protein>
<dbReference type="UniPathway" id="UPA00164"/>
<dbReference type="InterPro" id="IPR004193">
    <property type="entry name" value="Glyco_hydro_13_N"/>
</dbReference>
<evidence type="ECO:0000256" key="2">
    <source>
        <dbReference type="ARBA" id="ARBA00002953"/>
    </source>
</evidence>
<comment type="caution">
    <text evidence="13">The sequence shown here is derived from an EMBL/GenBank/DDBJ whole genome shotgun (WGS) entry which is preliminary data.</text>
</comment>
<evidence type="ECO:0000256" key="11">
    <source>
        <dbReference type="PIRSR" id="PIRSR000463-1"/>
    </source>
</evidence>
<dbReference type="PANTHER" id="PTHR43651:SF3">
    <property type="entry name" value="1,4-ALPHA-GLUCAN-BRANCHING ENZYME"/>
    <property type="match status" value="1"/>
</dbReference>
<dbReference type="FunFam" id="2.60.40.1180:FF:000002">
    <property type="entry name" value="1,4-alpha-glucan branching enzyme GlgB"/>
    <property type="match status" value="1"/>
</dbReference>
<gene>
    <name evidence="10 13" type="primary">glgB</name>
    <name evidence="13" type="ORF">G3N56_10400</name>
</gene>
<dbReference type="InterPro" id="IPR006047">
    <property type="entry name" value="GH13_cat_dom"/>
</dbReference>
<keyword evidence="9 10" id="KW-0119">Carbohydrate metabolism</keyword>
<dbReference type="InterPro" id="IPR037439">
    <property type="entry name" value="Branching_enzy"/>
</dbReference>
<keyword evidence="5 10" id="KW-0321">Glycogen metabolism</keyword>
<dbReference type="NCBIfam" id="NF008967">
    <property type="entry name" value="PRK12313.1"/>
    <property type="match status" value="1"/>
</dbReference>
<dbReference type="Pfam" id="PF00128">
    <property type="entry name" value="Alpha-amylase"/>
    <property type="match status" value="1"/>
</dbReference>
<dbReference type="Gene3D" id="2.60.40.1180">
    <property type="entry name" value="Golgi alpha-mannosidase II"/>
    <property type="match status" value="1"/>
</dbReference>
<reference evidence="13 14" key="1">
    <citation type="submission" date="2020-02" db="EMBL/GenBank/DDBJ databases">
        <title>Comparative genomics of sulfur disproportionating microorganisms.</title>
        <authorList>
            <person name="Ward L.M."/>
            <person name="Bertran E."/>
            <person name="Johnston D.T."/>
        </authorList>
    </citation>
    <scope>NUCLEOTIDE SEQUENCE [LARGE SCALE GENOMIC DNA]</scope>
    <source>
        <strain evidence="13 14">DSM 3696</strain>
    </source>
</reference>
<dbReference type="SUPFAM" id="SSF51445">
    <property type="entry name" value="(Trans)glycosidases"/>
    <property type="match status" value="1"/>
</dbReference>
<dbReference type="Pfam" id="PF02922">
    <property type="entry name" value="CBM_48"/>
    <property type="match status" value="1"/>
</dbReference>
<dbReference type="CDD" id="cd02855">
    <property type="entry name" value="E_set_GBE_prok_N"/>
    <property type="match status" value="1"/>
</dbReference>
<keyword evidence="6 10" id="KW-0328">Glycosyltransferase</keyword>
<dbReference type="NCBIfam" id="NF003811">
    <property type="entry name" value="PRK05402.1"/>
    <property type="match status" value="1"/>
</dbReference>
<dbReference type="GO" id="GO:0005829">
    <property type="term" value="C:cytosol"/>
    <property type="evidence" value="ECO:0007669"/>
    <property type="project" value="TreeGrafter"/>
</dbReference>
<evidence type="ECO:0000256" key="4">
    <source>
        <dbReference type="ARBA" id="ARBA00009000"/>
    </source>
</evidence>
<dbReference type="EMBL" id="JAAGRQ010000038">
    <property type="protein sequence ID" value="NDY57150.1"/>
    <property type="molecule type" value="Genomic_DNA"/>
</dbReference>